<accession>A0AB40B0N1</accession>
<keyword evidence="6" id="KW-0378">Hydrolase</keyword>
<dbReference type="PANTHER" id="PTHR22930">
    <property type="match status" value="1"/>
</dbReference>
<dbReference type="Proteomes" id="UP001515500">
    <property type="component" value="Unplaced"/>
</dbReference>
<dbReference type="AlphaFoldDB" id="A0AB40B0N1"/>
<feature type="domain" description="DDE Tnp4" evidence="8">
    <location>
        <begin position="9"/>
        <end position="168"/>
    </location>
</feature>
<evidence type="ECO:0000256" key="4">
    <source>
        <dbReference type="ARBA" id="ARBA00022722"/>
    </source>
</evidence>
<reference evidence="10" key="1">
    <citation type="submission" date="2025-08" db="UniProtKB">
        <authorList>
            <consortium name="RefSeq"/>
        </authorList>
    </citation>
    <scope>IDENTIFICATION</scope>
</reference>
<dbReference type="InterPro" id="IPR045249">
    <property type="entry name" value="HARBI1-like"/>
</dbReference>
<keyword evidence="5" id="KW-0479">Metal-binding</keyword>
<comment type="cofactor">
    <cofactor evidence="1">
        <name>a divalent metal cation</name>
        <dbReference type="ChEBI" id="CHEBI:60240"/>
    </cofactor>
</comment>
<dbReference type="GO" id="GO:0046872">
    <property type="term" value="F:metal ion binding"/>
    <property type="evidence" value="ECO:0007669"/>
    <property type="project" value="UniProtKB-KW"/>
</dbReference>
<evidence type="ECO:0000256" key="6">
    <source>
        <dbReference type="ARBA" id="ARBA00022801"/>
    </source>
</evidence>
<keyword evidence="4" id="KW-0540">Nuclease</keyword>
<organism evidence="9 10">
    <name type="scientific">Dioscorea cayennensis subsp. rotundata</name>
    <name type="common">White Guinea yam</name>
    <name type="synonym">Dioscorea rotundata</name>
    <dbReference type="NCBI Taxonomy" id="55577"/>
    <lineage>
        <taxon>Eukaryota</taxon>
        <taxon>Viridiplantae</taxon>
        <taxon>Streptophyta</taxon>
        <taxon>Embryophyta</taxon>
        <taxon>Tracheophyta</taxon>
        <taxon>Spermatophyta</taxon>
        <taxon>Magnoliopsida</taxon>
        <taxon>Liliopsida</taxon>
        <taxon>Dioscoreales</taxon>
        <taxon>Dioscoreaceae</taxon>
        <taxon>Dioscorea</taxon>
    </lineage>
</organism>
<dbReference type="GeneID" id="120256978"/>
<dbReference type="GO" id="GO:0005634">
    <property type="term" value="C:nucleus"/>
    <property type="evidence" value="ECO:0007669"/>
    <property type="project" value="UniProtKB-SubCell"/>
</dbReference>
<dbReference type="InterPro" id="IPR027806">
    <property type="entry name" value="HARBI1_dom"/>
</dbReference>
<dbReference type="GO" id="GO:0004518">
    <property type="term" value="F:nuclease activity"/>
    <property type="evidence" value="ECO:0007669"/>
    <property type="project" value="UniProtKB-KW"/>
</dbReference>
<evidence type="ECO:0000256" key="5">
    <source>
        <dbReference type="ARBA" id="ARBA00022723"/>
    </source>
</evidence>
<evidence type="ECO:0000313" key="9">
    <source>
        <dbReference type="Proteomes" id="UP001515500"/>
    </source>
</evidence>
<proteinExistence type="inferred from homology"/>
<comment type="subcellular location">
    <subcellularLocation>
        <location evidence="2">Nucleus</location>
    </subcellularLocation>
</comment>
<dbReference type="Pfam" id="PF13359">
    <property type="entry name" value="DDE_Tnp_4"/>
    <property type="match status" value="1"/>
</dbReference>
<keyword evidence="9" id="KW-1185">Reference proteome</keyword>
<evidence type="ECO:0000313" key="10">
    <source>
        <dbReference type="RefSeq" id="XP_039120559.1"/>
    </source>
</evidence>
<evidence type="ECO:0000256" key="3">
    <source>
        <dbReference type="ARBA" id="ARBA00006958"/>
    </source>
</evidence>
<sequence>MAEDCIGALDGTHIHASVPASEVVAFCERKPYPTQNVLAIVDFNLRFTYVLTGWEGSAHDALVLRDVLERPNGLSVPEGKYYLIDAGYATRPSFISPYRGVRYHLKEFGSRIPTNHKELFNLLHSSARTTIERAFGSLKGCFKIFTSRPFFLFKTQAELVLAACVLHNYIISGGEDILIPSEEEWTPQRAPSESNIREQRKETHEWVPRRERIARDMWANK</sequence>
<evidence type="ECO:0000256" key="2">
    <source>
        <dbReference type="ARBA" id="ARBA00004123"/>
    </source>
</evidence>
<comment type="similarity">
    <text evidence="3">Belongs to the HARBI1 family.</text>
</comment>
<dbReference type="PANTHER" id="PTHR22930:SF259">
    <property type="entry name" value="OS08G0106900 PROTEIN"/>
    <property type="match status" value="1"/>
</dbReference>
<evidence type="ECO:0000256" key="7">
    <source>
        <dbReference type="ARBA" id="ARBA00023242"/>
    </source>
</evidence>
<dbReference type="RefSeq" id="XP_039120559.1">
    <property type="nucleotide sequence ID" value="XM_039264625.1"/>
</dbReference>
<evidence type="ECO:0000259" key="8">
    <source>
        <dbReference type="Pfam" id="PF13359"/>
    </source>
</evidence>
<name>A0AB40B0N1_DIOCR</name>
<dbReference type="GO" id="GO:0016787">
    <property type="term" value="F:hydrolase activity"/>
    <property type="evidence" value="ECO:0007669"/>
    <property type="project" value="UniProtKB-KW"/>
</dbReference>
<evidence type="ECO:0000256" key="1">
    <source>
        <dbReference type="ARBA" id="ARBA00001968"/>
    </source>
</evidence>
<protein>
    <submittedName>
        <fullName evidence="10">Nuclease HARBI1</fullName>
    </submittedName>
</protein>
<gene>
    <name evidence="10" type="primary">LOC120256978</name>
</gene>
<keyword evidence="7" id="KW-0539">Nucleus</keyword>